<proteinExistence type="predicted"/>
<feature type="transmembrane region" description="Helical" evidence="1">
    <location>
        <begin position="64"/>
        <end position="85"/>
    </location>
</feature>
<keyword evidence="3" id="KW-1185">Reference proteome</keyword>
<keyword evidence="1" id="KW-1133">Transmembrane helix</keyword>
<evidence type="ECO:0000313" key="2">
    <source>
        <dbReference type="EMBL" id="KAF0330767.1"/>
    </source>
</evidence>
<name>A0A8H3WTT8_9PEZI</name>
<gene>
    <name evidence="2" type="ORF">GQ607_002171</name>
</gene>
<keyword evidence="1" id="KW-0472">Membrane</keyword>
<organism evidence="2 3">
    <name type="scientific">Colletotrichum asianum</name>
    <dbReference type="NCBI Taxonomy" id="702518"/>
    <lineage>
        <taxon>Eukaryota</taxon>
        <taxon>Fungi</taxon>
        <taxon>Dikarya</taxon>
        <taxon>Ascomycota</taxon>
        <taxon>Pezizomycotina</taxon>
        <taxon>Sordariomycetes</taxon>
        <taxon>Hypocreomycetidae</taxon>
        <taxon>Glomerellales</taxon>
        <taxon>Glomerellaceae</taxon>
        <taxon>Colletotrichum</taxon>
        <taxon>Colletotrichum gloeosporioides species complex</taxon>
    </lineage>
</organism>
<accession>A0A8H3WTT8</accession>
<dbReference type="Proteomes" id="UP000434172">
    <property type="component" value="Unassembled WGS sequence"/>
</dbReference>
<protein>
    <submittedName>
        <fullName evidence="2">Uncharacterized protein</fullName>
    </submittedName>
</protein>
<dbReference type="OrthoDB" id="4840990at2759"/>
<reference evidence="2 3" key="1">
    <citation type="submission" date="2019-12" db="EMBL/GenBank/DDBJ databases">
        <title>A genome sequence resource for the geographically widespread anthracnose pathogen Colletotrichum asianum.</title>
        <authorList>
            <person name="Meng Y."/>
        </authorList>
    </citation>
    <scope>NUCLEOTIDE SEQUENCE [LARGE SCALE GENOMIC DNA]</scope>
    <source>
        <strain evidence="2 3">ICMP 18580</strain>
    </source>
</reference>
<feature type="transmembrane region" description="Helical" evidence="1">
    <location>
        <begin position="21"/>
        <end position="43"/>
    </location>
</feature>
<evidence type="ECO:0000256" key="1">
    <source>
        <dbReference type="SAM" id="Phobius"/>
    </source>
</evidence>
<comment type="caution">
    <text evidence="2">The sequence shown here is derived from an EMBL/GenBank/DDBJ whole genome shotgun (WGS) entry which is preliminary data.</text>
</comment>
<dbReference type="AlphaFoldDB" id="A0A8H3WTT8"/>
<feature type="transmembrane region" description="Helical" evidence="1">
    <location>
        <begin position="105"/>
        <end position="126"/>
    </location>
</feature>
<keyword evidence="1" id="KW-0812">Transmembrane</keyword>
<dbReference type="EMBL" id="WOWK01000006">
    <property type="protein sequence ID" value="KAF0330767.1"/>
    <property type="molecule type" value="Genomic_DNA"/>
</dbReference>
<evidence type="ECO:0000313" key="3">
    <source>
        <dbReference type="Proteomes" id="UP000434172"/>
    </source>
</evidence>
<sequence length="138" mass="15809">MASIVTDVFDALWDFNTHVTLFGRMMFLWSFVLLGLIIAAQVSQYGEPDHTRIQWVRLTDESRPYWYTFYVLEAFLFVSGGYPMLHEKMSMYLGTGYEDQILNAIWIGLLSVEALMVAGVTVLSISRKLKSAPKQKTN</sequence>